<accession>A0A4Q8LCM3</accession>
<gene>
    <name evidence="4" type="ORF">EA656_13305</name>
    <name evidence="2" type="ORF">EA658_05625</name>
    <name evidence="3" type="ORF">EA661_16055</name>
    <name evidence="1" type="ORF">QE383_003136</name>
</gene>
<dbReference type="Proteomes" id="UP000293089">
    <property type="component" value="Unassembled WGS sequence"/>
</dbReference>
<reference evidence="5 6" key="1">
    <citation type="submission" date="2019-02" db="EMBL/GenBank/DDBJ databases">
        <title>WGS of Pseudoxanthomonas species novum from clinical isolates.</title>
        <authorList>
            <person name="Bernier A.-M."/>
            <person name="Bernard K."/>
            <person name="Vachon A."/>
        </authorList>
    </citation>
    <scope>NUCLEOTIDE SEQUENCE [LARGE SCALE GENOMIC DNA]</scope>
    <source>
        <strain evidence="7">NML 170316</strain>
        <strain evidence="4 6">NML140781</strain>
        <strain evidence="2">NML170316</strain>
        <strain evidence="3 5">NML171202</strain>
    </source>
</reference>
<evidence type="ECO:0000313" key="7">
    <source>
        <dbReference type="Proteomes" id="UP000293089"/>
    </source>
</evidence>
<dbReference type="GeneID" id="93827307"/>
<organism evidence="4 6">
    <name type="scientific">Pseudoxanthomonas winnipegensis</name>
    <dbReference type="NCBI Taxonomy" id="2480810"/>
    <lineage>
        <taxon>Bacteria</taxon>
        <taxon>Pseudomonadati</taxon>
        <taxon>Pseudomonadota</taxon>
        <taxon>Gammaproteobacteria</taxon>
        <taxon>Lysobacterales</taxon>
        <taxon>Lysobacteraceae</taxon>
        <taxon>Pseudoxanthomonas</taxon>
    </lineage>
</organism>
<accession>A0A4Q9TBT2</accession>
<name>A0A4Q9TBT2_9GAMM</name>
<dbReference type="EMBL" id="JAUTBB010000001">
    <property type="protein sequence ID" value="MDQ1120828.1"/>
    <property type="molecule type" value="Genomic_DNA"/>
</dbReference>
<dbReference type="Proteomes" id="UP001234354">
    <property type="component" value="Unassembled WGS sequence"/>
</dbReference>
<evidence type="ECO:0000313" key="2">
    <source>
        <dbReference type="EMBL" id="TAA23032.1"/>
    </source>
</evidence>
<proteinExistence type="predicted"/>
<evidence type="ECO:0000313" key="3">
    <source>
        <dbReference type="EMBL" id="TAA26441.1"/>
    </source>
</evidence>
<evidence type="ECO:0000313" key="4">
    <source>
        <dbReference type="EMBL" id="TAA34675.1"/>
    </source>
</evidence>
<dbReference type="Proteomes" id="UP000291286">
    <property type="component" value="Unassembled WGS sequence"/>
</dbReference>
<dbReference type="AlphaFoldDB" id="A0A4Q9TBT2"/>
<evidence type="ECO:0000313" key="5">
    <source>
        <dbReference type="Proteomes" id="UP000291286"/>
    </source>
</evidence>
<dbReference type="EMBL" id="SHMF01000003">
    <property type="protein sequence ID" value="TAA34675.1"/>
    <property type="molecule type" value="Genomic_DNA"/>
</dbReference>
<dbReference type="RefSeq" id="WP_130520525.1">
    <property type="nucleotide sequence ID" value="NZ_CAWZZE010000033.1"/>
</dbReference>
<keyword evidence="7" id="KW-1185">Reference proteome</keyword>
<accession>A0A4V2HEV8</accession>
<dbReference type="EMBL" id="SHMB01000007">
    <property type="protein sequence ID" value="TAA26441.1"/>
    <property type="molecule type" value="Genomic_DNA"/>
</dbReference>
<sequence>MAQSQVAMFSFTLGGNNSIGPAELRELWARASGVNAVHVGRRLQPYGDDRPTYTLYGPQNLCGVREVSQRLCALLEARHLNARVVTLCGIAGV</sequence>
<comment type="caution">
    <text evidence="4">The sequence shown here is derived from an EMBL/GenBank/DDBJ whole genome shotgun (WGS) entry which is preliminary data.</text>
</comment>
<dbReference type="EMBL" id="SHME01000001">
    <property type="protein sequence ID" value="TAA23032.1"/>
    <property type="molecule type" value="Genomic_DNA"/>
</dbReference>
<dbReference type="Proteomes" id="UP000292087">
    <property type="component" value="Unassembled WGS sequence"/>
</dbReference>
<reference evidence="1" key="2">
    <citation type="submission" date="2023-07" db="EMBL/GenBank/DDBJ databases">
        <title>Functional and genomic diversity of the sorghum phyllosphere microbiome.</title>
        <authorList>
            <person name="Shade A."/>
        </authorList>
    </citation>
    <scope>NUCLEOTIDE SEQUENCE</scope>
    <source>
        <strain evidence="1">SORGH_AS_0908</strain>
    </source>
</reference>
<evidence type="ECO:0000313" key="1">
    <source>
        <dbReference type="EMBL" id="MDQ1120828.1"/>
    </source>
</evidence>
<protein>
    <submittedName>
        <fullName evidence="4">Uncharacterized protein</fullName>
    </submittedName>
</protein>
<evidence type="ECO:0000313" key="6">
    <source>
        <dbReference type="Proteomes" id="UP000292087"/>
    </source>
</evidence>